<comment type="caution">
    <text evidence="3">The sequence shown here is derived from an EMBL/GenBank/DDBJ whole genome shotgun (WGS) entry which is preliminary data.</text>
</comment>
<feature type="non-terminal residue" evidence="3">
    <location>
        <position position="1"/>
    </location>
</feature>
<evidence type="ECO:0000256" key="1">
    <source>
        <dbReference type="ARBA" id="ARBA00023002"/>
    </source>
</evidence>
<reference evidence="3" key="2">
    <citation type="journal article" date="2014" name="ISME J.">
        <title>Microbial stratification in low pH oxic and suboxic macroscopic growths along an acid mine drainage.</title>
        <authorList>
            <person name="Mendez-Garcia C."/>
            <person name="Mesa V."/>
            <person name="Sprenger R.R."/>
            <person name="Richter M."/>
            <person name="Diez M.S."/>
            <person name="Solano J."/>
            <person name="Bargiela R."/>
            <person name="Golyshina O.V."/>
            <person name="Manteca A."/>
            <person name="Ramos J.L."/>
            <person name="Gallego J.R."/>
            <person name="Llorente I."/>
            <person name="Martins Dos Santos V.A."/>
            <person name="Jensen O.N."/>
            <person name="Pelaez A.I."/>
            <person name="Sanchez J."/>
            <person name="Ferrer M."/>
        </authorList>
    </citation>
    <scope>NUCLEOTIDE SEQUENCE</scope>
</reference>
<dbReference type="Gene3D" id="3.40.605.10">
    <property type="entry name" value="Aldehyde Dehydrogenase, Chain A, domain 1"/>
    <property type="match status" value="1"/>
</dbReference>
<dbReference type="AlphaFoldDB" id="T0YUR4"/>
<dbReference type="InterPro" id="IPR029510">
    <property type="entry name" value="Ald_DH_CS_GLU"/>
</dbReference>
<dbReference type="InterPro" id="IPR016162">
    <property type="entry name" value="Ald_DH_N"/>
</dbReference>
<reference evidence="3" key="1">
    <citation type="submission" date="2013-08" db="EMBL/GenBank/DDBJ databases">
        <authorList>
            <person name="Mendez C."/>
            <person name="Richter M."/>
            <person name="Ferrer M."/>
            <person name="Sanchez J."/>
        </authorList>
    </citation>
    <scope>NUCLEOTIDE SEQUENCE</scope>
</reference>
<dbReference type="SUPFAM" id="SSF53720">
    <property type="entry name" value="ALDH-like"/>
    <property type="match status" value="1"/>
</dbReference>
<keyword evidence="1" id="KW-0560">Oxidoreductase</keyword>
<accession>T0YUR4</accession>
<protein>
    <submittedName>
        <fullName evidence="3">Aldehyde dehydrogenase A</fullName>
    </submittedName>
</protein>
<dbReference type="Gene3D" id="3.40.309.10">
    <property type="entry name" value="Aldehyde Dehydrogenase, Chain A, domain 2"/>
    <property type="match status" value="1"/>
</dbReference>
<feature type="domain" description="Aldehyde dehydrogenase" evidence="2">
    <location>
        <begin position="1"/>
        <end position="309"/>
    </location>
</feature>
<dbReference type="InterPro" id="IPR016163">
    <property type="entry name" value="Ald_DH_C"/>
</dbReference>
<dbReference type="GO" id="GO:0016620">
    <property type="term" value="F:oxidoreductase activity, acting on the aldehyde or oxo group of donors, NAD or NADP as acceptor"/>
    <property type="evidence" value="ECO:0007669"/>
    <property type="project" value="InterPro"/>
</dbReference>
<dbReference type="PROSITE" id="PS00687">
    <property type="entry name" value="ALDEHYDE_DEHYDR_GLU"/>
    <property type="match status" value="1"/>
</dbReference>
<dbReference type="EMBL" id="AUZY01011221">
    <property type="protein sequence ID" value="EQD35657.1"/>
    <property type="molecule type" value="Genomic_DNA"/>
</dbReference>
<dbReference type="InterPro" id="IPR016161">
    <property type="entry name" value="Ald_DH/histidinol_DH"/>
</dbReference>
<dbReference type="PANTHER" id="PTHR11699">
    <property type="entry name" value="ALDEHYDE DEHYDROGENASE-RELATED"/>
    <property type="match status" value="1"/>
</dbReference>
<evidence type="ECO:0000259" key="2">
    <source>
        <dbReference type="Pfam" id="PF00171"/>
    </source>
</evidence>
<sequence length="327" mass="34548">GNTMVLKPSSQTPLSTLLIAETLHAAGLPPGVLNVVTGPGAELGRALVTHPACSTVTLTGSTASGIDVLKLAAPGVVKCLLELGGKAPVLVAADADLDWAARATVWARFWNVGQACIAAERVYVDEAIHDTFVRKVTDLVGRLTLGPGTRPGTDLGPLCSVHARDQVAKDVAAGVAAGGRVVIGGRAPTDPALARGAFYSPTVVTGVDDANPLAREEIFGPVLPVLTFRDWEEAIARANASRYGLSSFVFTRDLQKAESAIHGLRYGETYVNRVGPESPQGYHAGFRQSGLGGEGTVWGVRDYLQLKSVYVDWNEPHRADYFLPYPK</sequence>
<name>T0YUR4_9ZZZZ</name>
<evidence type="ECO:0000313" key="3">
    <source>
        <dbReference type="EMBL" id="EQD35657.1"/>
    </source>
</evidence>
<proteinExistence type="predicted"/>
<dbReference type="Pfam" id="PF00171">
    <property type="entry name" value="Aldedh"/>
    <property type="match status" value="1"/>
</dbReference>
<dbReference type="FunFam" id="3.40.309.10:FF:000009">
    <property type="entry name" value="Aldehyde dehydrogenase A"/>
    <property type="match status" value="1"/>
</dbReference>
<organism evidence="3">
    <name type="scientific">mine drainage metagenome</name>
    <dbReference type="NCBI Taxonomy" id="410659"/>
    <lineage>
        <taxon>unclassified sequences</taxon>
        <taxon>metagenomes</taxon>
        <taxon>ecological metagenomes</taxon>
    </lineage>
</organism>
<dbReference type="InterPro" id="IPR015590">
    <property type="entry name" value="Aldehyde_DH_dom"/>
</dbReference>
<gene>
    <name evidence="3" type="ORF">B1B_16829</name>
</gene>